<keyword evidence="3" id="KW-1185">Reference proteome</keyword>
<protein>
    <submittedName>
        <fullName evidence="2">Uncharacterized protein</fullName>
    </submittedName>
</protein>
<name>A0A517Y489_9BACT</name>
<dbReference type="EMBL" id="CP036274">
    <property type="protein sequence ID" value="QDU25071.1"/>
    <property type="molecule type" value="Genomic_DNA"/>
</dbReference>
<organism evidence="2 3">
    <name type="scientific">Anatilimnocola aggregata</name>
    <dbReference type="NCBI Taxonomy" id="2528021"/>
    <lineage>
        <taxon>Bacteria</taxon>
        <taxon>Pseudomonadati</taxon>
        <taxon>Planctomycetota</taxon>
        <taxon>Planctomycetia</taxon>
        <taxon>Pirellulales</taxon>
        <taxon>Pirellulaceae</taxon>
        <taxon>Anatilimnocola</taxon>
    </lineage>
</organism>
<proteinExistence type="predicted"/>
<gene>
    <name evidence="2" type="ORF">ETAA8_01320</name>
</gene>
<feature type="region of interest" description="Disordered" evidence="1">
    <location>
        <begin position="246"/>
        <end position="268"/>
    </location>
</feature>
<dbReference type="Proteomes" id="UP000315017">
    <property type="component" value="Chromosome"/>
</dbReference>
<dbReference type="AlphaFoldDB" id="A0A517Y489"/>
<reference evidence="2 3" key="1">
    <citation type="submission" date="2019-02" db="EMBL/GenBank/DDBJ databases">
        <title>Deep-cultivation of Planctomycetes and their phenomic and genomic characterization uncovers novel biology.</title>
        <authorList>
            <person name="Wiegand S."/>
            <person name="Jogler M."/>
            <person name="Boedeker C."/>
            <person name="Pinto D."/>
            <person name="Vollmers J."/>
            <person name="Rivas-Marin E."/>
            <person name="Kohn T."/>
            <person name="Peeters S.H."/>
            <person name="Heuer A."/>
            <person name="Rast P."/>
            <person name="Oberbeckmann S."/>
            <person name="Bunk B."/>
            <person name="Jeske O."/>
            <person name="Meyerdierks A."/>
            <person name="Storesund J.E."/>
            <person name="Kallscheuer N."/>
            <person name="Luecker S."/>
            <person name="Lage O.M."/>
            <person name="Pohl T."/>
            <person name="Merkel B.J."/>
            <person name="Hornburger P."/>
            <person name="Mueller R.-W."/>
            <person name="Bruemmer F."/>
            <person name="Labrenz M."/>
            <person name="Spormann A.M."/>
            <person name="Op den Camp H."/>
            <person name="Overmann J."/>
            <person name="Amann R."/>
            <person name="Jetten M.S.M."/>
            <person name="Mascher T."/>
            <person name="Medema M.H."/>
            <person name="Devos D.P."/>
            <person name="Kaster A.-K."/>
            <person name="Ovreas L."/>
            <person name="Rohde M."/>
            <person name="Galperin M.Y."/>
            <person name="Jogler C."/>
        </authorList>
    </citation>
    <scope>NUCLEOTIDE SEQUENCE [LARGE SCALE GENOMIC DNA]</scope>
    <source>
        <strain evidence="2 3">ETA_A8</strain>
    </source>
</reference>
<dbReference type="KEGG" id="aagg:ETAA8_01320"/>
<evidence type="ECO:0000313" key="3">
    <source>
        <dbReference type="Proteomes" id="UP000315017"/>
    </source>
</evidence>
<sequence length="268" mass="30013">MEQVGNLCVGWRRVELGADWRKHLAEDYAARDKVRMPGEFDVATRQAAEFYRLQSQGEPGQAAAGKKYPDIATAVAAWGQPELRVAVQILVLANVPAAEICELLQVQEAILQVIENLYFDVRPMLTAAPWIVAKVINPEADAGRDDVAARLRAAYSYGPYVAKKLIEAKLRLPTEPAEQFADAAMLLHAKIVQATEMPLTSEQSIEFMKLAVEIRRDEKFLQLEREKLAFRMQRWAQRLELAQIQRSASPQNNERADEDRTAASAAAN</sequence>
<accession>A0A517Y489</accession>
<evidence type="ECO:0000256" key="1">
    <source>
        <dbReference type="SAM" id="MobiDB-lite"/>
    </source>
</evidence>
<evidence type="ECO:0000313" key="2">
    <source>
        <dbReference type="EMBL" id="QDU25071.1"/>
    </source>
</evidence>